<accession>A0ABN8T386</accession>
<evidence type="ECO:0000313" key="2">
    <source>
        <dbReference type="Proteomes" id="UP001159427"/>
    </source>
</evidence>
<sequence length="111" mass="13007">MTRVDKLENEVSKFTTNVNQAYERLLSLERYSRDFNLRIYNIPKGSNENCIEKLKTTLSNNLGIKPVIENAHRIWGPRTGASNDLRPVIAKFLYQLERLQVIQNKRSQRMV</sequence>
<dbReference type="EMBL" id="CALNXI010005846">
    <property type="protein sequence ID" value="CAH3198692.1"/>
    <property type="molecule type" value="Genomic_DNA"/>
</dbReference>
<reference evidence="1 2" key="1">
    <citation type="submission" date="2022-05" db="EMBL/GenBank/DDBJ databases">
        <authorList>
            <consortium name="Genoscope - CEA"/>
            <person name="William W."/>
        </authorList>
    </citation>
    <scope>NUCLEOTIDE SEQUENCE [LARGE SCALE GENOMIC DNA]</scope>
</reference>
<proteinExistence type="predicted"/>
<comment type="caution">
    <text evidence="1">The sequence shown here is derived from an EMBL/GenBank/DDBJ whole genome shotgun (WGS) entry which is preliminary data.</text>
</comment>
<dbReference type="Proteomes" id="UP001159427">
    <property type="component" value="Unassembled WGS sequence"/>
</dbReference>
<keyword evidence="2" id="KW-1185">Reference proteome</keyword>
<gene>
    <name evidence="1" type="ORF">PEVE_00036517</name>
</gene>
<organism evidence="1 2">
    <name type="scientific">Porites evermanni</name>
    <dbReference type="NCBI Taxonomy" id="104178"/>
    <lineage>
        <taxon>Eukaryota</taxon>
        <taxon>Metazoa</taxon>
        <taxon>Cnidaria</taxon>
        <taxon>Anthozoa</taxon>
        <taxon>Hexacorallia</taxon>
        <taxon>Scleractinia</taxon>
        <taxon>Fungiina</taxon>
        <taxon>Poritidae</taxon>
        <taxon>Porites</taxon>
    </lineage>
</organism>
<dbReference type="Gene3D" id="3.30.70.1820">
    <property type="entry name" value="L1 transposable element, RRM domain"/>
    <property type="match status" value="1"/>
</dbReference>
<evidence type="ECO:0000313" key="1">
    <source>
        <dbReference type="EMBL" id="CAH3198692.1"/>
    </source>
</evidence>
<protein>
    <submittedName>
        <fullName evidence="1">Uncharacterized protein</fullName>
    </submittedName>
</protein>
<name>A0ABN8T386_9CNID</name>